<gene>
    <name evidence="6" type="ORF">DSOUD_1032</name>
</gene>
<dbReference type="Gene3D" id="3.30.750.80">
    <property type="entry name" value="RNA methyltransferase domain (HRMD) like"/>
    <property type="match status" value="1"/>
</dbReference>
<feature type="domain" description="RlmI-like PUA" evidence="5">
    <location>
        <begin position="9"/>
        <end position="67"/>
    </location>
</feature>
<dbReference type="Pfam" id="PF10672">
    <property type="entry name" value="Methyltrans_SAM"/>
    <property type="match status" value="1"/>
</dbReference>
<dbReference type="PANTHER" id="PTHR43042">
    <property type="entry name" value="SAM-DEPENDENT METHYLTRANSFERASE"/>
    <property type="match status" value="1"/>
</dbReference>
<organism evidence="6 7">
    <name type="scientific">Desulfuromonas soudanensis</name>
    <dbReference type="NCBI Taxonomy" id="1603606"/>
    <lineage>
        <taxon>Bacteria</taxon>
        <taxon>Pseudomonadati</taxon>
        <taxon>Thermodesulfobacteriota</taxon>
        <taxon>Desulfuromonadia</taxon>
        <taxon>Desulfuromonadales</taxon>
        <taxon>Desulfuromonadaceae</taxon>
        <taxon>Desulfuromonas</taxon>
    </lineage>
</organism>
<keyword evidence="7" id="KW-1185">Reference proteome</keyword>
<dbReference type="CDD" id="cd11572">
    <property type="entry name" value="RlmI_M_like"/>
    <property type="match status" value="1"/>
</dbReference>
<evidence type="ECO:0000259" key="5">
    <source>
        <dbReference type="Pfam" id="PF17785"/>
    </source>
</evidence>
<dbReference type="SUPFAM" id="SSF53335">
    <property type="entry name" value="S-adenosyl-L-methionine-dependent methyltransferases"/>
    <property type="match status" value="1"/>
</dbReference>
<evidence type="ECO:0000259" key="4">
    <source>
        <dbReference type="Pfam" id="PF10672"/>
    </source>
</evidence>
<dbReference type="InterPro" id="IPR041532">
    <property type="entry name" value="RlmI-like_PUA"/>
</dbReference>
<keyword evidence="3" id="KW-0949">S-adenosyl-L-methionine</keyword>
<dbReference type="KEGG" id="des:DSOUD_1032"/>
<name>A0A0M5ITK1_9BACT</name>
<reference evidence="6 7" key="1">
    <citation type="submission" date="2015-07" db="EMBL/GenBank/DDBJ databases">
        <title>Isolation and Genomic Characterization of a Novel Halophilic Metal-Reducing Deltaproteobacterium from the Deep Subsurface.</title>
        <authorList>
            <person name="Badalamenti J.P."/>
            <person name="Summers Z.M."/>
            <person name="Gralnick J.A."/>
            <person name="Bond D.R."/>
        </authorList>
    </citation>
    <scope>NUCLEOTIDE SEQUENCE [LARGE SCALE GENOMIC DNA]</scope>
    <source>
        <strain evidence="6 7">WTL</strain>
    </source>
</reference>
<dbReference type="Pfam" id="PF17785">
    <property type="entry name" value="PUA_3"/>
    <property type="match status" value="1"/>
</dbReference>
<sequence>MKDKGFVVGPETVRMLELGHPWVIADRYTKLWPAGKAGDVVPLCDEKGRLLATALLDPRDRVVARVLQAGAMRLDRPWLQRRLAAAIALREGHADLEGTTAYRLVNGEGDGLPGVTVDRYGEHLMIQLYAASWTPHLADLVAVLQQLLSPAGIYEKFRPQQTRALGKEESKKYSRLLAGSPAPGRIKVLENDLSFLVELEEGLNTGLFLDQRNNRRDLMRRVAGKRVLNLFAYTGAFSVAAAAAGAEKVTSVDASGAYLDWARENFGANRLNPKRHDFLTGDCFAVLKELQKQGRTFDVILMDPPSFSTTARSRFTTSGGTSDLVALSLPMLAAGGLLITSSNHQKVDLADYLKELRRGALQAACELRVVSSVGQPEDFPYPVTFPEGRYLKYVMSVKG</sequence>
<dbReference type="Proteomes" id="UP000057158">
    <property type="component" value="Chromosome"/>
</dbReference>
<dbReference type="AlphaFoldDB" id="A0A0M5ITK1"/>
<evidence type="ECO:0000313" key="6">
    <source>
        <dbReference type="EMBL" id="ALC15818.1"/>
    </source>
</evidence>
<dbReference type="STRING" id="1603606.DSOUD_1032"/>
<dbReference type="SUPFAM" id="SSF88697">
    <property type="entry name" value="PUA domain-like"/>
    <property type="match status" value="1"/>
</dbReference>
<keyword evidence="1 6" id="KW-0489">Methyltransferase</keyword>
<dbReference type="RefSeq" id="WP_053549983.1">
    <property type="nucleotide sequence ID" value="NZ_CP010802.1"/>
</dbReference>
<dbReference type="PATRIC" id="fig|1603606.3.peg.1135"/>
<dbReference type="CDD" id="cd02440">
    <property type="entry name" value="AdoMet_MTases"/>
    <property type="match status" value="1"/>
</dbReference>
<evidence type="ECO:0000256" key="3">
    <source>
        <dbReference type="ARBA" id="ARBA00022691"/>
    </source>
</evidence>
<dbReference type="InterPro" id="IPR036974">
    <property type="entry name" value="PUA_sf"/>
</dbReference>
<evidence type="ECO:0000256" key="2">
    <source>
        <dbReference type="ARBA" id="ARBA00022679"/>
    </source>
</evidence>
<dbReference type="Gene3D" id="3.40.50.150">
    <property type="entry name" value="Vaccinia Virus protein VP39"/>
    <property type="match status" value="1"/>
</dbReference>
<dbReference type="OrthoDB" id="9805492at2"/>
<dbReference type="InterPro" id="IPR029063">
    <property type="entry name" value="SAM-dependent_MTases_sf"/>
</dbReference>
<dbReference type="InterPro" id="IPR019614">
    <property type="entry name" value="SAM-dep_methyl-trfase"/>
</dbReference>
<dbReference type="Gene3D" id="2.30.130.10">
    <property type="entry name" value="PUA domain"/>
    <property type="match status" value="1"/>
</dbReference>
<dbReference type="PANTHER" id="PTHR43042:SF3">
    <property type="entry name" value="RIBOSOMAL RNA LARGE SUBUNIT METHYLTRANSFERASE YWBD-RELATED"/>
    <property type="match status" value="1"/>
</dbReference>
<dbReference type="EMBL" id="CP010802">
    <property type="protein sequence ID" value="ALC15818.1"/>
    <property type="molecule type" value="Genomic_DNA"/>
</dbReference>
<evidence type="ECO:0000256" key="1">
    <source>
        <dbReference type="ARBA" id="ARBA00022603"/>
    </source>
</evidence>
<dbReference type="GO" id="GO:0032259">
    <property type="term" value="P:methylation"/>
    <property type="evidence" value="ECO:0007669"/>
    <property type="project" value="UniProtKB-KW"/>
</dbReference>
<accession>A0A0M5ITK1</accession>
<keyword evidence="2 6" id="KW-0808">Transferase</keyword>
<proteinExistence type="predicted"/>
<feature type="domain" description="S-adenosylmethionine-dependent methyltransferase" evidence="4">
    <location>
        <begin position="116"/>
        <end position="380"/>
    </location>
</feature>
<dbReference type="GO" id="GO:0008168">
    <property type="term" value="F:methyltransferase activity"/>
    <property type="evidence" value="ECO:0007669"/>
    <property type="project" value="UniProtKB-KW"/>
</dbReference>
<dbReference type="GO" id="GO:0003723">
    <property type="term" value="F:RNA binding"/>
    <property type="evidence" value="ECO:0007669"/>
    <property type="project" value="InterPro"/>
</dbReference>
<protein>
    <submittedName>
        <fullName evidence="6">SAM-dependent methyltransferase</fullName>
    </submittedName>
</protein>
<dbReference type="InterPro" id="IPR015947">
    <property type="entry name" value="PUA-like_sf"/>
</dbReference>
<evidence type="ECO:0000313" key="7">
    <source>
        <dbReference type="Proteomes" id="UP000057158"/>
    </source>
</evidence>